<dbReference type="Gene3D" id="3.40.50.410">
    <property type="entry name" value="von Willebrand factor, type A domain"/>
    <property type="match status" value="1"/>
</dbReference>
<protein>
    <submittedName>
        <fullName evidence="1">VWA domain-containing protein</fullName>
    </submittedName>
</protein>
<dbReference type="PANTHER" id="PTHR39338:SF6">
    <property type="entry name" value="BLL5662 PROTEIN"/>
    <property type="match status" value="1"/>
</dbReference>
<proteinExistence type="predicted"/>
<dbReference type="EMBL" id="JBHSXX010000001">
    <property type="protein sequence ID" value="MFC6866853.1"/>
    <property type="molecule type" value="Genomic_DNA"/>
</dbReference>
<organism evidence="1 2">
    <name type="scientific">Haloechinothrix salitolerans</name>
    <dbReference type="NCBI Taxonomy" id="926830"/>
    <lineage>
        <taxon>Bacteria</taxon>
        <taxon>Bacillati</taxon>
        <taxon>Actinomycetota</taxon>
        <taxon>Actinomycetes</taxon>
        <taxon>Pseudonocardiales</taxon>
        <taxon>Pseudonocardiaceae</taxon>
        <taxon>Haloechinothrix</taxon>
    </lineage>
</organism>
<dbReference type="InterPro" id="IPR036465">
    <property type="entry name" value="vWFA_dom_sf"/>
</dbReference>
<dbReference type="SUPFAM" id="SSF53300">
    <property type="entry name" value="vWA-like"/>
    <property type="match status" value="1"/>
</dbReference>
<sequence length="372" mass="40808">MTDGYVDLAGFGDRLRRAGLAVSPAMMVDFCTAAVLAGPGELYWSGRVTLVSRPRDLPIYDRVFAEYFAGTPNQRTRTVMSAASQARLSDLGDDEGARLDESDGVASATEMLRRKDFAALSPDELSQLARLLAELTITPPPRRSRRWRSARRGAPDLRRTVRRALRSGGEPLSRATRVRRVRARRVIFILDVSHSMVDYARALLMFAHAGARSRAPVDVFCFGTRLTRLTTMLARATPDDVLDRAADLVLDWDGGTRIGDSIKRFLDDRGHTGLARGSVVVICSDGLDTGDPAVLGTQMARLSRLAHRVVWLNPLSASVRYEPLARGMRAALPHVDVFASGHNLADLEDLAHLLAGVIEPRRLSRSRAGSMP</sequence>
<dbReference type="Proteomes" id="UP001596337">
    <property type="component" value="Unassembled WGS sequence"/>
</dbReference>
<keyword evidence="2" id="KW-1185">Reference proteome</keyword>
<name>A0ABW2BXB9_9PSEU</name>
<dbReference type="InterPro" id="IPR011195">
    <property type="entry name" value="UCP010256"/>
</dbReference>
<comment type="caution">
    <text evidence="1">The sequence shown here is derived from an EMBL/GenBank/DDBJ whole genome shotgun (WGS) entry which is preliminary data.</text>
</comment>
<reference evidence="2" key="1">
    <citation type="journal article" date="2019" name="Int. J. Syst. Evol. Microbiol.">
        <title>The Global Catalogue of Microorganisms (GCM) 10K type strain sequencing project: providing services to taxonomists for standard genome sequencing and annotation.</title>
        <authorList>
            <consortium name="The Broad Institute Genomics Platform"/>
            <consortium name="The Broad Institute Genome Sequencing Center for Infectious Disease"/>
            <person name="Wu L."/>
            <person name="Ma J."/>
        </authorList>
    </citation>
    <scope>NUCLEOTIDE SEQUENCE [LARGE SCALE GENOMIC DNA]</scope>
    <source>
        <strain evidence="2">KCTC 32255</strain>
    </source>
</reference>
<dbReference type="Pfam" id="PF05762">
    <property type="entry name" value="VWA_CoxE"/>
    <property type="match status" value="1"/>
</dbReference>
<evidence type="ECO:0000313" key="1">
    <source>
        <dbReference type="EMBL" id="MFC6866853.1"/>
    </source>
</evidence>
<dbReference type="PANTHER" id="PTHR39338">
    <property type="entry name" value="BLL5662 PROTEIN-RELATED"/>
    <property type="match status" value="1"/>
</dbReference>
<evidence type="ECO:0000313" key="2">
    <source>
        <dbReference type="Proteomes" id="UP001596337"/>
    </source>
</evidence>
<dbReference type="InterPro" id="IPR008912">
    <property type="entry name" value="Uncharacterised_CoxE"/>
</dbReference>
<accession>A0ABW2BXB9</accession>
<dbReference type="PIRSF" id="PIRSF010256">
    <property type="entry name" value="CoxE_vWa"/>
    <property type="match status" value="1"/>
</dbReference>
<dbReference type="RefSeq" id="WP_345405970.1">
    <property type="nucleotide sequence ID" value="NZ_BAABLA010000121.1"/>
</dbReference>
<dbReference type="CDD" id="cd00198">
    <property type="entry name" value="vWFA"/>
    <property type="match status" value="1"/>
</dbReference>
<gene>
    <name evidence="1" type="ORF">ACFQGD_06805</name>
</gene>